<dbReference type="GO" id="GO:0043137">
    <property type="term" value="P:DNA replication, removal of RNA primer"/>
    <property type="evidence" value="ECO:0007669"/>
    <property type="project" value="TreeGrafter"/>
</dbReference>
<dbReference type="InterPro" id="IPR022898">
    <property type="entry name" value="RNase_HII"/>
</dbReference>
<feature type="binding site" evidence="14 15">
    <location>
        <position position="80"/>
    </location>
    <ligand>
        <name>a divalent metal cation</name>
        <dbReference type="ChEBI" id="CHEBI:60240"/>
    </ligand>
</feature>
<evidence type="ECO:0000256" key="16">
    <source>
        <dbReference type="RuleBase" id="RU003515"/>
    </source>
</evidence>
<evidence type="ECO:0000256" key="10">
    <source>
        <dbReference type="ARBA" id="ARBA00022723"/>
    </source>
</evidence>
<dbReference type="InterPro" id="IPR012337">
    <property type="entry name" value="RNaseH-like_sf"/>
</dbReference>
<feature type="binding site" evidence="14 15">
    <location>
        <position position="81"/>
    </location>
    <ligand>
        <name>a divalent metal cation</name>
        <dbReference type="ChEBI" id="CHEBI:60240"/>
    </ligand>
</feature>
<evidence type="ECO:0000256" key="6">
    <source>
        <dbReference type="ARBA" id="ARBA00012180"/>
    </source>
</evidence>
<comment type="catalytic activity">
    <reaction evidence="1 14 15 16">
        <text>Endonucleolytic cleavage to 5'-phosphomonoester.</text>
        <dbReference type="EC" id="3.1.26.4"/>
    </reaction>
</comment>
<dbReference type="GO" id="GO:0032299">
    <property type="term" value="C:ribonuclease H2 complex"/>
    <property type="evidence" value="ECO:0007669"/>
    <property type="project" value="TreeGrafter"/>
</dbReference>
<keyword evidence="13 14" id="KW-0464">Manganese</keyword>
<proteinExistence type="inferred from homology"/>
<evidence type="ECO:0000256" key="7">
    <source>
        <dbReference type="ARBA" id="ARBA00019179"/>
    </source>
</evidence>
<evidence type="ECO:0000256" key="8">
    <source>
        <dbReference type="ARBA" id="ARBA00022490"/>
    </source>
</evidence>
<dbReference type="CDD" id="cd07182">
    <property type="entry name" value="RNase_HII_bacteria_HII_like"/>
    <property type="match status" value="1"/>
</dbReference>
<dbReference type="PANTHER" id="PTHR10954:SF18">
    <property type="entry name" value="RIBONUCLEASE HII"/>
    <property type="match status" value="1"/>
</dbReference>
<evidence type="ECO:0000256" key="12">
    <source>
        <dbReference type="ARBA" id="ARBA00022801"/>
    </source>
</evidence>
<evidence type="ECO:0000313" key="18">
    <source>
        <dbReference type="EMBL" id="RNB91906.1"/>
    </source>
</evidence>
<protein>
    <recommendedName>
        <fullName evidence="7 14">Ribonuclease HII</fullName>
        <shortName evidence="14">RNase HII</shortName>
        <ecNumber evidence="6 14">3.1.26.4</ecNumber>
    </recommendedName>
</protein>
<comment type="similarity">
    <text evidence="5 14 16">Belongs to the RNase HII family.</text>
</comment>
<dbReference type="GO" id="GO:0006298">
    <property type="term" value="P:mismatch repair"/>
    <property type="evidence" value="ECO:0007669"/>
    <property type="project" value="TreeGrafter"/>
</dbReference>
<sequence length="261" mass="28784">MKLAEMSITEIRTELERTQEPSAELLAMLREDQRKGVQALYKQIEQRAAKKAMLEAKWNEMNRFEHAQRQAGKRYIVGIDEVGRGPLAGPVVACAVVLPEELVLPGLDDSKKVPVAERNRLYERIVAEATSVGIGTVDAERIDQINILEATKEAMKLAIAAISVPIDVCLIDAVTLPNLPFEQVPIIGGDAASVSIAAASIVAKVTRDRLMEEYARQYPQYSFEKNAGYGTKEHLAAIEAYGPSPIHRRSFTGVKEWVTGE</sequence>
<evidence type="ECO:0000256" key="5">
    <source>
        <dbReference type="ARBA" id="ARBA00007383"/>
    </source>
</evidence>
<keyword evidence="19" id="KW-1185">Reference proteome</keyword>
<keyword evidence="12 14" id="KW-0378">Hydrolase</keyword>
<dbReference type="GO" id="GO:0005737">
    <property type="term" value="C:cytoplasm"/>
    <property type="evidence" value="ECO:0007669"/>
    <property type="project" value="UniProtKB-SubCell"/>
</dbReference>
<gene>
    <name evidence="14" type="primary">rnhB</name>
    <name evidence="18" type="ORF">EDM56_03915</name>
</gene>
<dbReference type="Proteomes" id="UP000271031">
    <property type="component" value="Unassembled WGS sequence"/>
</dbReference>
<dbReference type="GO" id="GO:0003723">
    <property type="term" value="F:RNA binding"/>
    <property type="evidence" value="ECO:0007669"/>
    <property type="project" value="UniProtKB-UniRule"/>
</dbReference>
<evidence type="ECO:0000256" key="13">
    <source>
        <dbReference type="ARBA" id="ARBA00023211"/>
    </source>
</evidence>
<feature type="domain" description="RNase H type-2" evidence="17">
    <location>
        <begin position="74"/>
        <end position="261"/>
    </location>
</feature>
<dbReference type="GO" id="GO:0004523">
    <property type="term" value="F:RNA-DNA hybrid ribonuclease activity"/>
    <property type="evidence" value="ECO:0007669"/>
    <property type="project" value="UniProtKB-UniRule"/>
</dbReference>
<dbReference type="EC" id="3.1.26.4" evidence="6 14"/>
<evidence type="ECO:0000313" key="19">
    <source>
        <dbReference type="Proteomes" id="UP000271031"/>
    </source>
</evidence>
<dbReference type="RefSeq" id="WP_122916568.1">
    <property type="nucleotide sequence ID" value="NZ_RHHQ01000004.1"/>
</dbReference>
<evidence type="ECO:0000256" key="3">
    <source>
        <dbReference type="ARBA" id="ARBA00004065"/>
    </source>
</evidence>
<evidence type="ECO:0000256" key="2">
    <source>
        <dbReference type="ARBA" id="ARBA00001946"/>
    </source>
</evidence>
<dbReference type="Pfam" id="PF01351">
    <property type="entry name" value="RNase_HII"/>
    <property type="match status" value="1"/>
</dbReference>
<keyword evidence="11 14" id="KW-0255">Endonuclease</keyword>
<organism evidence="18 19">
    <name type="scientific">Brevibacillus fluminis</name>
    <dbReference type="NCBI Taxonomy" id="511487"/>
    <lineage>
        <taxon>Bacteria</taxon>
        <taxon>Bacillati</taxon>
        <taxon>Bacillota</taxon>
        <taxon>Bacilli</taxon>
        <taxon>Bacillales</taxon>
        <taxon>Paenibacillaceae</taxon>
        <taxon>Brevibacillus</taxon>
    </lineage>
</organism>
<evidence type="ECO:0000256" key="14">
    <source>
        <dbReference type="HAMAP-Rule" id="MF_00052"/>
    </source>
</evidence>
<evidence type="ECO:0000256" key="15">
    <source>
        <dbReference type="PROSITE-ProRule" id="PRU01319"/>
    </source>
</evidence>
<comment type="cofactor">
    <cofactor evidence="14 15">
        <name>Mn(2+)</name>
        <dbReference type="ChEBI" id="CHEBI:29035"/>
    </cofactor>
    <cofactor evidence="14 15">
        <name>Mg(2+)</name>
        <dbReference type="ChEBI" id="CHEBI:18420"/>
    </cofactor>
    <text evidence="14 15">Manganese or magnesium. Binds 1 divalent metal ion per monomer in the absence of substrate. May bind a second metal ion after substrate binding.</text>
</comment>
<dbReference type="EMBL" id="RHHQ01000004">
    <property type="protein sequence ID" value="RNB91906.1"/>
    <property type="molecule type" value="Genomic_DNA"/>
</dbReference>
<dbReference type="InterPro" id="IPR001352">
    <property type="entry name" value="RNase_HII/HIII"/>
</dbReference>
<dbReference type="GO" id="GO:0030145">
    <property type="term" value="F:manganese ion binding"/>
    <property type="evidence" value="ECO:0007669"/>
    <property type="project" value="UniProtKB-UniRule"/>
</dbReference>
<evidence type="ECO:0000256" key="11">
    <source>
        <dbReference type="ARBA" id="ARBA00022759"/>
    </source>
</evidence>
<keyword evidence="10 14" id="KW-0479">Metal-binding</keyword>
<evidence type="ECO:0000256" key="9">
    <source>
        <dbReference type="ARBA" id="ARBA00022722"/>
    </source>
</evidence>
<dbReference type="Gene3D" id="3.30.420.10">
    <property type="entry name" value="Ribonuclease H-like superfamily/Ribonuclease H"/>
    <property type="match status" value="1"/>
</dbReference>
<evidence type="ECO:0000256" key="1">
    <source>
        <dbReference type="ARBA" id="ARBA00000077"/>
    </source>
</evidence>
<keyword evidence="8 14" id="KW-0963">Cytoplasm</keyword>
<comment type="cofactor">
    <cofactor evidence="2">
        <name>Mg(2+)</name>
        <dbReference type="ChEBI" id="CHEBI:18420"/>
    </cofactor>
</comment>
<keyword evidence="9 14" id="KW-0540">Nuclease</keyword>
<dbReference type="PROSITE" id="PS51975">
    <property type="entry name" value="RNASE_H_2"/>
    <property type="match status" value="1"/>
</dbReference>
<evidence type="ECO:0000256" key="4">
    <source>
        <dbReference type="ARBA" id="ARBA00004496"/>
    </source>
</evidence>
<dbReference type="AlphaFoldDB" id="A0A3M8DUY6"/>
<dbReference type="InterPro" id="IPR024567">
    <property type="entry name" value="RNase_HII/HIII_dom"/>
</dbReference>
<reference evidence="18 19" key="1">
    <citation type="submission" date="2018-10" db="EMBL/GenBank/DDBJ databases">
        <title>Phylogenomics of Brevibacillus.</title>
        <authorList>
            <person name="Dunlap C."/>
        </authorList>
    </citation>
    <scope>NUCLEOTIDE SEQUENCE [LARGE SCALE GENOMIC DNA]</scope>
    <source>
        <strain evidence="18 19">JCM 15716</strain>
    </source>
</reference>
<dbReference type="PANTHER" id="PTHR10954">
    <property type="entry name" value="RIBONUCLEASE H2 SUBUNIT A"/>
    <property type="match status" value="1"/>
</dbReference>
<comment type="caution">
    <text evidence="18">The sequence shown here is derived from an EMBL/GenBank/DDBJ whole genome shotgun (WGS) entry which is preliminary data.</text>
</comment>
<dbReference type="HAMAP" id="MF_00052_B">
    <property type="entry name" value="RNase_HII_B"/>
    <property type="match status" value="1"/>
</dbReference>
<dbReference type="NCBIfam" id="NF000594">
    <property type="entry name" value="PRK00015.1-1"/>
    <property type="match status" value="1"/>
</dbReference>
<comment type="function">
    <text evidence="3 14 16">Endonuclease that specifically degrades the RNA of RNA-DNA hybrids.</text>
</comment>
<dbReference type="NCBIfam" id="NF000595">
    <property type="entry name" value="PRK00015.1-3"/>
    <property type="match status" value="1"/>
</dbReference>
<dbReference type="OrthoDB" id="9803420at2"/>
<feature type="binding site" evidence="14 15">
    <location>
        <position position="172"/>
    </location>
    <ligand>
        <name>a divalent metal cation</name>
        <dbReference type="ChEBI" id="CHEBI:60240"/>
    </ligand>
</feature>
<dbReference type="SUPFAM" id="SSF53098">
    <property type="entry name" value="Ribonuclease H-like"/>
    <property type="match status" value="1"/>
</dbReference>
<dbReference type="FunFam" id="3.30.420.10:FF:000006">
    <property type="entry name" value="Ribonuclease HII"/>
    <property type="match status" value="1"/>
</dbReference>
<name>A0A3M8DUY6_9BACL</name>
<comment type="subcellular location">
    <subcellularLocation>
        <location evidence="4 14">Cytoplasm</location>
    </subcellularLocation>
</comment>
<dbReference type="InterPro" id="IPR036397">
    <property type="entry name" value="RNaseH_sf"/>
</dbReference>
<evidence type="ECO:0000259" key="17">
    <source>
        <dbReference type="PROSITE" id="PS51975"/>
    </source>
</evidence>
<accession>A0A3M8DUY6</accession>